<feature type="compositionally biased region" description="Polar residues" evidence="1">
    <location>
        <begin position="1"/>
        <end position="20"/>
    </location>
</feature>
<organism evidence="2 3">
    <name type="scientific">Sphingobacterium faecale</name>
    <dbReference type="NCBI Taxonomy" id="2803775"/>
    <lineage>
        <taxon>Bacteria</taxon>
        <taxon>Pseudomonadati</taxon>
        <taxon>Bacteroidota</taxon>
        <taxon>Sphingobacteriia</taxon>
        <taxon>Sphingobacteriales</taxon>
        <taxon>Sphingobacteriaceae</taxon>
        <taxon>Sphingobacterium</taxon>
    </lineage>
</organism>
<evidence type="ECO:0000256" key="1">
    <source>
        <dbReference type="SAM" id="MobiDB-lite"/>
    </source>
</evidence>
<proteinExistence type="predicted"/>
<evidence type="ECO:0000313" key="3">
    <source>
        <dbReference type="Proteomes" id="UP000625283"/>
    </source>
</evidence>
<gene>
    <name evidence="2" type="ORF">JKG61_10020</name>
</gene>
<comment type="caution">
    <text evidence="2">The sequence shown here is derived from an EMBL/GenBank/DDBJ whole genome shotgun (WGS) entry which is preliminary data.</text>
</comment>
<reference evidence="2 3" key="1">
    <citation type="submission" date="2021-01" db="EMBL/GenBank/DDBJ databases">
        <title>C459-1 draft genome sequence.</title>
        <authorList>
            <person name="Zhang X.-F."/>
        </authorList>
    </citation>
    <scope>NUCLEOTIDE SEQUENCE [LARGE SCALE GENOMIC DNA]</scope>
    <source>
        <strain evidence="3">C459-1</strain>
    </source>
</reference>
<sequence>MKTYPFTPQTAYESCPNRQAYTPEKPSDSQPKRTVLPKEGLLTLRTRYRSP</sequence>
<keyword evidence="3" id="KW-1185">Reference proteome</keyword>
<name>A0ABS1R300_9SPHI</name>
<evidence type="ECO:0000313" key="2">
    <source>
        <dbReference type="EMBL" id="MBL1409086.1"/>
    </source>
</evidence>
<dbReference type="RefSeq" id="WP_202102831.1">
    <property type="nucleotide sequence ID" value="NZ_JAERTY010000004.1"/>
</dbReference>
<accession>A0ABS1R300</accession>
<feature type="region of interest" description="Disordered" evidence="1">
    <location>
        <begin position="1"/>
        <end position="51"/>
    </location>
</feature>
<dbReference type="Proteomes" id="UP000625283">
    <property type="component" value="Unassembled WGS sequence"/>
</dbReference>
<protein>
    <submittedName>
        <fullName evidence="2">Uncharacterized protein</fullName>
    </submittedName>
</protein>
<dbReference type="EMBL" id="JAERTY010000004">
    <property type="protein sequence ID" value="MBL1409086.1"/>
    <property type="molecule type" value="Genomic_DNA"/>
</dbReference>